<keyword evidence="8" id="KW-0443">Lipid metabolism</keyword>
<keyword evidence="6" id="KW-1133">Transmembrane helix</keyword>
<evidence type="ECO:0000256" key="6">
    <source>
        <dbReference type="ARBA" id="ARBA00022989"/>
    </source>
</evidence>
<organism evidence="11 12">
    <name type="scientific">Pararge aegeria aegeria</name>
    <dbReference type="NCBI Taxonomy" id="348720"/>
    <lineage>
        <taxon>Eukaryota</taxon>
        <taxon>Metazoa</taxon>
        <taxon>Ecdysozoa</taxon>
        <taxon>Arthropoda</taxon>
        <taxon>Hexapoda</taxon>
        <taxon>Insecta</taxon>
        <taxon>Pterygota</taxon>
        <taxon>Neoptera</taxon>
        <taxon>Endopterygota</taxon>
        <taxon>Lepidoptera</taxon>
        <taxon>Glossata</taxon>
        <taxon>Ditrysia</taxon>
        <taxon>Papilionoidea</taxon>
        <taxon>Nymphalidae</taxon>
        <taxon>Satyrinae</taxon>
        <taxon>Satyrini</taxon>
        <taxon>Parargina</taxon>
        <taxon>Pararge</taxon>
    </lineage>
</organism>
<sequence>MGNKPYDQQIMPVQSLVVSFLAFGEGFHNYHHAFQWDYRTAKLGNNWLNVTTKFIDFCESIGLAYDLKTVPAYVAQSRAFRTGDGTDMWGFKVDSAKK</sequence>
<keyword evidence="7" id="KW-0560">Oxidoreductase</keyword>
<evidence type="ECO:0000256" key="1">
    <source>
        <dbReference type="ARBA" id="ARBA00004141"/>
    </source>
</evidence>
<dbReference type="Proteomes" id="UP000838756">
    <property type="component" value="Unassembled WGS sequence"/>
</dbReference>
<dbReference type="GO" id="GO:0004768">
    <property type="term" value="F:stearoyl-CoA 9-desaturase activity"/>
    <property type="evidence" value="ECO:0007669"/>
    <property type="project" value="TreeGrafter"/>
</dbReference>
<evidence type="ECO:0000256" key="5">
    <source>
        <dbReference type="ARBA" id="ARBA00022832"/>
    </source>
</evidence>
<accession>A0A8S4RBR8</accession>
<evidence type="ECO:0000256" key="3">
    <source>
        <dbReference type="ARBA" id="ARBA00022516"/>
    </source>
</evidence>
<evidence type="ECO:0000256" key="8">
    <source>
        <dbReference type="ARBA" id="ARBA00023098"/>
    </source>
</evidence>
<gene>
    <name evidence="11" type="primary">jg16755</name>
    <name evidence="11" type="ORF">PAEG_LOCUS11109</name>
</gene>
<dbReference type="PANTHER" id="PTHR11351:SF31">
    <property type="entry name" value="DESATURASE 1, ISOFORM A-RELATED"/>
    <property type="match status" value="1"/>
</dbReference>
<dbReference type="GO" id="GO:0006636">
    <property type="term" value="P:unsaturated fatty acid biosynthetic process"/>
    <property type="evidence" value="ECO:0007669"/>
    <property type="project" value="TreeGrafter"/>
</dbReference>
<evidence type="ECO:0000256" key="10">
    <source>
        <dbReference type="ARBA" id="ARBA00023160"/>
    </source>
</evidence>
<dbReference type="InterPro" id="IPR015876">
    <property type="entry name" value="Acyl-CoA_DS"/>
</dbReference>
<comment type="subcellular location">
    <subcellularLocation>
        <location evidence="1">Membrane</location>
        <topology evidence="1">Multi-pass membrane protein</topology>
    </subcellularLocation>
</comment>
<evidence type="ECO:0000313" key="11">
    <source>
        <dbReference type="EMBL" id="CAH2232944.1"/>
    </source>
</evidence>
<evidence type="ECO:0000256" key="9">
    <source>
        <dbReference type="ARBA" id="ARBA00023136"/>
    </source>
</evidence>
<evidence type="ECO:0000256" key="7">
    <source>
        <dbReference type="ARBA" id="ARBA00023002"/>
    </source>
</evidence>
<proteinExistence type="inferred from homology"/>
<keyword evidence="12" id="KW-1185">Reference proteome</keyword>
<reference evidence="11" key="1">
    <citation type="submission" date="2022-03" db="EMBL/GenBank/DDBJ databases">
        <authorList>
            <person name="Lindestad O."/>
        </authorList>
    </citation>
    <scope>NUCLEOTIDE SEQUENCE</scope>
</reference>
<protein>
    <submittedName>
        <fullName evidence="11">Jg16755 protein</fullName>
    </submittedName>
</protein>
<keyword evidence="5" id="KW-0276">Fatty acid metabolism</keyword>
<dbReference type="OrthoDB" id="10260134at2759"/>
<comment type="similarity">
    <text evidence="2">Belongs to the fatty acid desaturase type 1 family.</text>
</comment>
<dbReference type="GO" id="GO:0005789">
    <property type="term" value="C:endoplasmic reticulum membrane"/>
    <property type="evidence" value="ECO:0007669"/>
    <property type="project" value="TreeGrafter"/>
</dbReference>
<keyword evidence="10" id="KW-0275">Fatty acid biosynthesis</keyword>
<keyword evidence="4" id="KW-0812">Transmembrane</keyword>
<evidence type="ECO:0000313" key="12">
    <source>
        <dbReference type="Proteomes" id="UP000838756"/>
    </source>
</evidence>
<dbReference type="EMBL" id="CAKXAJ010024927">
    <property type="protein sequence ID" value="CAH2232944.1"/>
    <property type="molecule type" value="Genomic_DNA"/>
</dbReference>
<dbReference type="GO" id="GO:0005506">
    <property type="term" value="F:iron ion binding"/>
    <property type="evidence" value="ECO:0007669"/>
    <property type="project" value="TreeGrafter"/>
</dbReference>
<keyword evidence="3" id="KW-0444">Lipid biosynthesis</keyword>
<keyword evidence="9" id="KW-0472">Membrane</keyword>
<evidence type="ECO:0000256" key="4">
    <source>
        <dbReference type="ARBA" id="ARBA00022692"/>
    </source>
</evidence>
<comment type="caution">
    <text evidence="11">The sequence shown here is derived from an EMBL/GenBank/DDBJ whole genome shotgun (WGS) entry which is preliminary data.</text>
</comment>
<name>A0A8S4RBR8_9NEOP</name>
<evidence type="ECO:0000256" key="2">
    <source>
        <dbReference type="ARBA" id="ARBA00009295"/>
    </source>
</evidence>
<dbReference type="PANTHER" id="PTHR11351">
    <property type="entry name" value="ACYL-COA DESATURASE"/>
    <property type="match status" value="1"/>
</dbReference>
<dbReference type="AlphaFoldDB" id="A0A8S4RBR8"/>